<evidence type="ECO:0000256" key="1">
    <source>
        <dbReference type="SAM" id="MobiDB-lite"/>
    </source>
</evidence>
<accession>A0AAW1TAR7</accession>
<organism evidence="2 3">
    <name type="scientific">Apatococcus fuscideae</name>
    <dbReference type="NCBI Taxonomy" id="2026836"/>
    <lineage>
        <taxon>Eukaryota</taxon>
        <taxon>Viridiplantae</taxon>
        <taxon>Chlorophyta</taxon>
        <taxon>core chlorophytes</taxon>
        <taxon>Trebouxiophyceae</taxon>
        <taxon>Chlorellales</taxon>
        <taxon>Chlorellaceae</taxon>
        <taxon>Apatococcus</taxon>
    </lineage>
</organism>
<proteinExistence type="predicted"/>
<dbReference type="Proteomes" id="UP001485043">
    <property type="component" value="Unassembled WGS sequence"/>
</dbReference>
<feature type="region of interest" description="Disordered" evidence="1">
    <location>
        <begin position="204"/>
        <end position="241"/>
    </location>
</feature>
<comment type="caution">
    <text evidence="2">The sequence shown here is derived from an EMBL/GenBank/DDBJ whole genome shotgun (WGS) entry which is preliminary data.</text>
</comment>
<protein>
    <submittedName>
        <fullName evidence="2">Uncharacterized protein</fullName>
    </submittedName>
</protein>
<evidence type="ECO:0000313" key="3">
    <source>
        <dbReference type="Proteomes" id="UP001485043"/>
    </source>
</evidence>
<dbReference type="AlphaFoldDB" id="A0AAW1TAR7"/>
<feature type="region of interest" description="Disordered" evidence="1">
    <location>
        <begin position="1"/>
        <end position="25"/>
    </location>
</feature>
<feature type="region of interest" description="Disordered" evidence="1">
    <location>
        <begin position="100"/>
        <end position="121"/>
    </location>
</feature>
<name>A0AAW1TAR7_9CHLO</name>
<reference evidence="2 3" key="1">
    <citation type="journal article" date="2024" name="Nat. Commun.">
        <title>Phylogenomics reveals the evolutionary origins of lichenization in chlorophyte algae.</title>
        <authorList>
            <person name="Puginier C."/>
            <person name="Libourel C."/>
            <person name="Otte J."/>
            <person name="Skaloud P."/>
            <person name="Haon M."/>
            <person name="Grisel S."/>
            <person name="Petersen M."/>
            <person name="Berrin J.G."/>
            <person name="Delaux P.M."/>
            <person name="Dal Grande F."/>
            <person name="Keller J."/>
        </authorList>
    </citation>
    <scope>NUCLEOTIDE SEQUENCE [LARGE SCALE GENOMIC DNA]</scope>
    <source>
        <strain evidence="2 3">SAG 2523</strain>
    </source>
</reference>
<keyword evidence="3" id="KW-1185">Reference proteome</keyword>
<evidence type="ECO:0000313" key="2">
    <source>
        <dbReference type="EMBL" id="KAK9866891.1"/>
    </source>
</evidence>
<dbReference type="EMBL" id="JALJOV010000125">
    <property type="protein sequence ID" value="KAK9866891.1"/>
    <property type="molecule type" value="Genomic_DNA"/>
</dbReference>
<gene>
    <name evidence="2" type="ORF">WJX84_005399</name>
</gene>
<sequence>MRNPAAAGSPRVCPVHGSTRNPSTFPAAPGPGIGLLGAKLPQCSADFGQAAPLNLSPPYVSSAHRSFPASHQFPASDHGRVTPPLAVEIVGNLDFPAALRPPSHADRQPISPGGSARLQQPVPIMPIRGGSARPAIAGASGDLGDPHLFRVGEPIRGHSARPVVAGAQGDLTGPDLLRAAMPIRDHPILGSASGVPATLSSPATLLPPGINRTYGTHGKPPPASEAPACADSPARPSAAVPIGRPHLQLPEVSAIQSGAGTSESLAPLRARPIHLSEAEATRQNRGTLIPAPAGRGIQQEHAAHAHHAAQQGAHAYMLDASAFQNVLAKAQSILDAATATIAMQTRSLLESPAAGTSFYPGSQAQTQAQPVQQLDVEAAYEQRRLERDFASLKREYMVAQEAANRSEDLTSSIQLTLVNDVTLLGNSRSTVSKLISAYTQMLGLPQPDRSVAKAHNFQWQQGWVGPTSAVQGAWYVVILCGGQGELTFDSTCPGTIGETYSLQSLMHEPRERCLQRLRRYSECILELIQAAGGDLASAAAVRAAEFAQEWQATAIAMTGRVARRFHVSQTTMLPDELDVATPKQRHFASVAACLGLTTVQKVTAIMKRNHFYVTLGGVLHAREKLLKQLEAAAVGITMTADCDIMECLGRPQPASQEAMSLLARVKLSMDHQRYLIRNFIYELNMEIMSPIQFAIFMARSLPYYFDCMATVNAMARELNYPSVAELLAMHHHEGTLH</sequence>